<dbReference type="Proteomes" id="UP000293764">
    <property type="component" value="Unassembled WGS sequence"/>
</dbReference>
<name>A0A4Q5N1N5_9MICO</name>
<keyword evidence="9" id="KW-1185">Reference proteome</keyword>
<dbReference type="AlphaFoldDB" id="A0A4Q5N1N5"/>
<dbReference type="GO" id="GO:0004674">
    <property type="term" value="F:protein serine/threonine kinase activity"/>
    <property type="evidence" value="ECO:0007669"/>
    <property type="project" value="UniProtKB-KW"/>
</dbReference>
<keyword evidence="2 8" id="KW-0723">Serine/threonine-protein kinase</keyword>
<dbReference type="PROSITE" id="PS50011">
    <property type="entry name" value="PROTEIN_KINASE_DOM"/>
    <property type="match status" value="1"/>
</dbReference>
<evidence type="ECO:0000313" key="8">
    <source>
        <dbReference type="EMBL" id="RYV49931.1"/>
    </source>
</evidence>
<evidence type="ECO:0000256" key="1">
    <source>
        <dbReference type="ARBA" id="ARBA00012513"/>
    </source>
</evidence>
<gene>
    <name evidence="8" type="ORF">EUA98_16330</name>
</gene>
<dbReference type="EC" id="2.7.11.1" evidence="1"/>
<keyword evidence="3" id="KW-0808">Transferase</keyword>
<dbReference type="GO" id="GO:0005524">
    <property type="term" value="F:ATP binding"/>
    <property type="evidence" value="ECO:0007669"/>
    <property type="project" value="UniProtKB-KW"/>
</dbReference>
<dbReference type="RefSeq" id="WP_130103756.1">
    <property type="nucleotide sequence ID" value="NZ_SDWW01000047.1"/>
</dbReference>
<dbReference type="OrthoDB" id="9762169at2"/>
<evidence type="ECO:0000313" key="9">
    <source>
        <dbReference type="Proteomes" id="UP000293764"/>
    </source>
</evidence>
<evidence type="ECO:0000256" key="2">
    <source>
        <dbReference type="ARBA" id="ARBA00022527"/>
    </source>
</evidence>
<reference evidence="8 9" key="1">
    <citation type="submission" date="2019-01" db="EMBL/GenBank/DDBJ databases">
        <title>Novel species of Cellulomonas.</title>
        <authorList>
            <person name="Liu Q."/>
            <person name="Xin Y.-H."/>
        </authorList>
    </citation>
    <scope>NUCLEOTIDE SEQUENCE [LARGE SCALE GENOMIC DNA]</scope>
    <source>
        <strain evidence="8 9">HLT2-17</strain>
    </source>
</reference>
<proteinExistence type="predicted"/>
<dbReference type="SMART" id="SM00220">
    <property type="entry name" value="S_TKc"/>
    <property type="match status" value="1"/>
</dbReference>
<dbReference type="PANTHER" id="PTHR43289">
    <property type="entry name" value="MITOGEN-ACTIVATED PROTEIN KINASE KINASE KINASE 20-RELATED"/>
    <property type="match status" value="1"/>
</dbReference>
<keyword evidence="4" id="KW-0547">Nucleotide-binding</keyword>
<dbReference type="PANTHER" id="PTHR43289:SF6">
    <property type="entry name" value="SERINE_THREONINE-PROTEIN KINASE NEKL-3"/>
    <property type="match status" value="1"/>
</dbReference>
<dbReference type="EMBL" id="SDWW01000047">
    <property type="protein sequence ID" value="RYV49931.1"/>
    <property type="molecule type" value="Genomic_DNA"/>
</dbReference>
<dbReference type="InterPro" id="IPR000719">
    <property type="entry name" value="Prot_kinase_dom"/>
</dbReference>
<evidence type="ECO:0000259" key="7">
    <source>
        <dbReference type="PROSITE" id="PS50011"/>
    </source>
</evidence>
<evidence type="ECO:0000256" key="3">
    <source>
        <dbReference type="ARBA" id="ARBA00022679"/>
    </source>
</evidence>
<evidence type="ECO:0000256" key="4">
    <source>
        <dbReference type="ARBA" id="ARBA00022741"/>
    </source>
</evidence>
<evidence type="ECO:0000256" key="5">
    <source>
        <dbReference type="ARBA" id="ARBA00022777"/>
    </source>
</evidence>
<accession>A0A4Q5N1N5</accession>
<protein>
    <recommendedName>
        <fullName evidence="1">non-specific serine/threonine protein kinase</fullName>
        <ecNumber evidence="1">2.7.11.1</ecNumber>
    </recommendedName>
</protein>
<dbReference type="Pfam" id="PF00069">
    <property type="entry name" value="Pkinase"/>
    <property type="match status" value="1"/>
</dbReference>
<dbReference type="InterPro" id="IPR011009">
    <property type="entry name" value="Kinase-like_dom_sf"/>
</dbReference>
<keyword evidence="6" id="KW-0067">ATP-binding</keyword>
<dbReference type="Gene3D" id="1.10.510.10">
    <property type="entry name" value="Transferase(Phosphotransferase) domain 1"/>
    <property type="match status" value="1"/>
</dbReference>
<dbReference type="Gene3D" id="3.30.200.20">
    <property type="entry name" value="Phosphorylase Kinase, domain 1"/>
    <property type="match status" value="1"/>
</dbReference>
<organism evidence="8 9">
    <name type="scientific">Pengzhenrongella frigida</name>
    <dbReference type="NCBI Taxonomy" id="1259133"/>
    <lineage>
        <taxon>Bacteria</taxon>
        <taxon>Bacillati</taxon>
        <taxon>Actinomycetota</taxon>
        <taxon>Actinomycetes</taxon>
        <taxon>Micrococcales</taxon>
        <taxon>Pengzhenrongella</taxon>
    </lineage>
</organism>
<feature type="domain" description="Protein kinase" evidence="7">
    <location>
        <begin position="224"/>
        <end position="498"/>
    </location>
</feature>
<sequence>MSDQQTVIDTLFRVLQRFNRWPDWAEADYEFDNVANLLDPWAAVRAVDRRLIWGVGELRPSDEHQVGLTIAGLADCPAAAEDLAAFVEAVRYAAQVAKVAPPKASVTVSAEELRHRIPLPAAGRTDLLARQGAIWQTNGYLWNGFSAGAEPKDWSVTFDRTQLRAMRRIEDVDDYLQVVENATQGTSEFASLPRAGSGPAVAATTSDAPRNEEITTATGVVYTLIWGERLGAGGQGQVYAGVDAHGRPVAIKRVKLQDYTVAIREKDLRYAEREAVINFHLEGGDLRHVLQLLDHAETDRALFLVYPRAAMSLADVVGLVGAHPDARADNLAAARTRYGDNGPERDELRSITVELATGLAELHEHGVLHRDLKPANALWHEDRWVWGDLGIARLVDAITATYTWRDVGTLEYRAPEVTRGERATQRSDVYSLGCTIFATATGHPPFTGEDVVRSHAEVPPDLELIEDLTLRNTISHMLRKSPGARPTAQQVATMMERAPQGPVPDALRRNSLAASLRENRRVAVTERVAARVRAAEDALAQLDLFWDRLTSEVQRAHPSAQDHRGDGAWILATDDRRLVVTTAVPASDECPAVQLGIVIVEAEGSSGPKSTVANLCAIPDGDEAPIWRLMRMVRNDLAIEKVPVSVALSDGRGAVSLHDLEGHFRQRAERVVAKSASAQDDEILTVDRLAALFAAEVAAIDERMERDD</sequence>
<dbReference type="SUPFAM" id="SSF56112">
    <property type="entry name" value="Protein kinase-like (PK-like)"/>
    <property type="match status" value="1"/>
</dbReference>
<comment type="caution">
    <text evidence="8">The sequence shown here is derived from an EMBL/GenBank/DDBJ whole genome shotgun (WGS) entry which is preliminary data.</text>
</comment>
<keyword evidence="5 8" id="KW-0418">Kinase</keyword>
<evidence type="ECO:0000256" key="6">
    <source>
        <dbReference type="ARBA" id="ARBA00022840"/>
    </source>
</evidence>
<dbReference type="CDD" id="cd14014">
    <property type="entry name" value="STKc_PknB_like"/>
    <property type="match status" value="1"/>
</dbReference>